<name>A0A0G2EYE4_PHACM</name>
<reference evidence="2 3" key="1">
    <citation type="submission" date="2015-05" db="EMBL/GenBank/DDBJ databases">
        <title>Distinctive expansion of gene families associated with plant cell wall degradation and secondary metabolism in the genomes of grapevine trunk pathogens.</title>
        <authorList>
            <person name="Lawrence D.P."/>
            <person name="Travadon R."/>
            <person name="Rolshausen P.E."/>
            <person name="Baumgartner K."/>
        </authorList>
    </citation>
    <scope>NUCLEOTIDE SEQUENCE [LARGE SCALE GENOMIC DNA]</scope>
    <source>
        <strain evidence="2">UCRPC4</strain>
    </source>
</reference>
<feature type="compositionally biased region" description="Basic residues" evidence="1">
    <location>
        <begin position="313"/>
        <end position="322"/>
    </location>
</feature>
<sequence>MKHENIKVKVLIDRHVEVEVPVHGDRNAAIRTQLSSSLKPSERLIEYTCVDEAGTPFVLDNDSMTYIGFQRQAQPGYDAHARLWQKGHRLDNRMERVLREIRYEDIGFRTTPLSLSGDLTKPSSYGFNKEPLPSGQDSANSCSKHPSKLHNNWPNQARITRVPLTRATHDILDQTQDQLDLTEHRWNTRKTWKKDDPEGFELLNRERQRLTHMKTLLLDYGPEIAEFRVQKSVKRNETAMQALRDLRDSRALDQMMKGIDGIKIEENTKTHEDLTNPPQPTNPNRDPRIPSSSQPQNPFTYHRHDLYREIQKQRNRSRSPGRNRRDLSDEERTDRESKRWRSR</sequence>
<protein>
    <submittedName>
        <fullName evidence="2">Uncharacterized protein</fullName>
    </submittedName>
</protein>
<feature type="compositionally biased region" description="Basic and acidic residues" evidence="1">
    <location>
        <begin position="323"/>
        <end position="343"/>
    </location>
</feature>
<organism evidence="2 3">
    <name type="scientific">Phaeomoniella chlamydospora</name>
    <name type="common">Phaeoacremonium chlamydosporum</name>
    <dbReference type="NCBI Taxonomy" id="158046"/>
    <lineage>
        <taxon>Eukaryota</taxon>
        <taxon>Fungi</taxon>
        <taxon>Dikarya</taxon>
        <taxon>Ascomycota</taxon>
        <taxon>Pezizomycotina</taxon>
        <taxon>Eurotiomycetes</taxon>
        <taxon>Chaetothyriomycetidae</taxon>
        <taxon>Phaeomoniellales</taxon>
        <taxon>Phaeomoniellaceae</taxon>
        <taxon>Phaeomoniella</taxon>
    </lineage>
</organism>
<feature type="compositionally biased region" description="Polar residues" evidence="1">
    <location>
        <begin position="135"/>
        <end position="152"/>
    </location>
</feature>
<dbReference type="EMBL" id="LCWF01000022">
    <property type="protein sequence ID" value="KKY27627.1"/>
    <property type="molecule type" value="Genomic_DNA"/>
</dbReference>
<gene>
    <name evidence="2" type="ORF">UCRPC4_g00860</name>
</gene>
<dbReference type="AlphaFoldDB" id="A0A0G2EYE4"/>
<evidence type="ECO:0000313" key="2">
    <source>
        <dbReference type="EMBL" id="KKY27627.1"/>
    </source>
</evidence>
<feature type="region of interest" description="Disordered" evidence="1">
    <location>
        <begin position="131"/>
        <end position="152"/>
    </location>
</feature>
<proteinExistence type="predicted"/>
<feature type="compositionally biased region" description="Basic and acidic residues" evidence="1">
    <location>
        <begin position="263"/>
        <end position="274"/>
    </location>
</feature>
<dbReference type="Proteomes" id="UP000053317">
    <property type="component" value="Unassembled WGS sequence"/>
</dbReference>
<evidence type="ECO:0000256" key="1">
    <source>
        <dbReference type="SAM" id="MobiDB-lite"/>
    </source>
</evidence>
<keyword evidence="3" id="KW-1185">Reference proteome</keyword>
<accession>A0A0G2EYE4</accession>
<reference evidence="2 3" key="2">
    <citation type="submission" date="2015-05" db="EMBL/GenBank/DDBJ databases">
        <authorList>
            <person name="Morales-Cruz A."/>
            <person name="Amrine K.C."/>
            <person name="Cantu D."/>
        </authorList>
    </citation>
    <scope>NUCLEOTIDE SEQUENCE [LARGE SCALE GENOMIC DNA]</scope>
    <source>
        <strain evidence="2">UCRPC4</strain>
    </source>
</reference>
<evidence type="ECO:0000313" key="3">
    <source>
        <dbReference type="Proteomes" id="UP000053317"/>
    </source>
</evidence>
<comment type="caution">
    <text evidence="2">The sequence shown here is derived from an EMBL/GenBank/DDBJ whole genome shotgun (WGS) entry which is preliminary data.</text>
</comment>
<feature type="compositionally biased region" description="Polar residues" evidence="1">
    <location>
        <begin position="290"/>
        <end position="299"/>
    </location>
</feature>
<feature type="compositionally biased region" description="Basic and acidic residues" evidence="1">
    <location>
        <begin position="302"/>
        <end position="312"/>
    </location>
</feature>
<feature type="region of interest" description="Disordered" evidence="1">
    <location>
        <begin position="263"/>
        <end position="343"/>
    </location>
</feature>